<organism evidence="1 2">
    <name type="scientific">Enterococcus raffinosus</name>
    <dbReference type="NCBI Taxonomy" id="71452"/>
    <lineage>
        <taxon>Bacteria</taxon>
        <taxon>Bacillati</taxon>
        <taxon>Bacillota</taxon>
        <taxon>Bacilli</taxon>
        <taxon>Lactobacillales</taxon>
        <taxon>Enterococcaceae</taxon>
        <taxon>Enterococcus</taxon>
    </lineage>
</organism>
<proteinExistence type="predicted"/>
<accession>A0AAW8TC31</accession>
<comment type="caution">
    <text evidence="1">The sequence shown here is derived from an EMBL/GenBank/DDBJ whole genome shotgun (WGS) entry which is preliminary data.</text>
</comment>
<dbReference type="RefSeq" id="WP_311817035.1">
    <property type="nucleotide sequence ID" value="NZ_JARPXG010000048.1"/>
</dbReference>
<evidence type="ECO:0000313" key="2">
    <source>
        <dbReference type="Proteomes" id="UP001254770"/>
    </source>
</evidence>
<evidence type="ECO:0000313" key="1">
    <source>
        <dbReference type="EMBL" id="MDT2545351.1"/>
    </source>
</evidence>
<gene>
    <name evidence="1" type="ORF">P7D69_13455</name>
</gene>
<protein>
    <submittedName>
        <fullName evidence="1">Uncharacterized protein</fullName>
    </submittedName>
</protein>
<dbReference type="EMBL" id="JARPXL010000014">
    <property type="protein sequence ID" value="MDT2545351.1"/>
    <property type="molecule type" value="Genomic_DNA"/>
</dbReference>
<dbReference type="Proteomes" id="UP001254770">
    <property type="component" value="Unassembled WGS sequence"/>
</dbReference>
<sequence length="66" mass="8038">MSYEEHIKLMEKANREYYNYHESILLAKQIIEKQKKAHYAGKQLVSKRKTIFFSIPQEVSHDRRKK</sequence>
<name>A0AAW8TC31_9ENTE</name>
<dbReference type="AlphaFoldDB" id="A0AAW8TC31"/>
<reference evidence="1" key="1">
    <citation type="submission" date="2023-03" db="EMBL/GenBank/DDBJ databases">
        <authorList>
            <person name="Shen W."/>
            <person name="Cai J."/>
        </authorList>
    </citation>
    <scope>NUCLEOTIDE SEQUENCE</scope>
    <source>
        <strain evidence="1">Y15</strain>
    </source>
</reference>